<reference evidence="1" key="1">
    <citation type="journal article" date="2020" name="Nature">
        <title>Giant virus diversity and host interactions through global metagenomics.</title>
        <authorList>
            <person name="Schulz F."/>
            <person name="Roux S."/>
            <person name="Paez-Espino D."/>
            <person name="Jungbluth S."/>
            <person name="Walsh D.A."/>
            <person name="Denef V.J."/>
            <person name="McMahon K.D."/>
            <person name="Konstantinidis K.T."/>
            <person name="Eloe-Fadrosh E.A."/>
            <person name="Kyrpides N.C."/>
            <person name="Woyke T."/>
        </authorList>
    </citation>
    <scope>NUCLEOTIDE SEQUENCE</scope>
    <source>
        <strain evidence="1">GVMAG-M-3300009151-35</strain>
    </source>
</reference>
<name>A0A6C0EQX0_9ZZZZ</name>
<evidence type="ECO:0000313" key="1">
    <source>
        <dbReference type="EMBL" id="QHT30690.1"/>
    </source>
</evidence>
<protein>
    <submittedName>
        <fullName evidence="1">Uncharacterized protein</fullName>
    </submittedName>
</protein>
<dbReference type="EMBL" id="MN738907">
    <property type="protein sequence ID" value="QHT30690.1"/>
    <property type="molecule type" value="Genomic_DNA"/>
</dbReference>
<accession>A0A6C0EQX0</accession>
<organism evidence="1">
    <name type="scientific">viral metagenome</name>
    <dbReference type="NCBI Taxonomy" id="1070528"/>
    <lineage>
        <taxon>unclassified sequences</taxon>
        <taxon>metagenomes</taxon>
        <taxon>organismal metagenomes</taxon>
    </lineage>
</organism>
<dbReference type="AlphaFoldDB" id="A0A6C0EQX0"/>
<sequence length="105" mass="12808">MTQDDILYKSIYNFIYKFSDYDTIKNNEERLIAIIYKNSTYLKTTIKSYISSNYNDNYININNIFRDRQLKKLIKGQTVYDEMLKLIEKKNKEIEDLKRKLELKE</sequence>
<proteinExistence type="predicted"/>